<feature type="compositionally biased region" description="Pro residues" evidence="1">
    <location>
        <begin position="28"/>
        <end position="38"/>
    </location>
</feature>
<feature type="compositionally biased region" description="Basic and acidic residues" evidence="1">
    <location>
        <begin position="107"/>
        <end position="120"/>
    </location>
</feature>
<feature type="region of interest" description="Disordered" evidence="1">
    <location>
        <begin position="97"/>
        <end position="151"/>
    </location>
</feature>
<dbReference type="AlphaFoldDB" id="A0AAV5RSP3"/>
<proteinExistence type="predicted"/>
<protein>
    <submittedName>
        <fullName evidence="2">Uncharacterized protein</fullName>
    </submittedName>
</protein>
<organism evidence="2 3">
    <name type="scientific">Maudiozyma humilis</name>
    <name type="common">Sour dough yeast</name>
    <name type="synonym">Kazachstania humilis</name>
    <dbReference type="NCBI Taxonomy" id="51915"/>
    <lineage>
        <taxon>Eukaryota</taxon>
        <taxon>Fungi</taxon>
        <taxon>Dikarya</taxon>
        <taxon>Ascomycota</taxon>
        <taxon>Saccharomycotina</taxon>
        <taxon>Saccharomycetes</taxon>
        <taxon>Saccharomycetales</taxon>
        <taxon>Saccharomycetaceae</taxon>
        <taxon>Maudiozyma</taxon>
    </lineage>
</organism>
<sequence length="151" mass="15900">MPLGNYHRAIAIVPPHPPEIYARKEGGSPPPPGPPPPLATGISKLSTMPDRSQKQLPLWDAPPPRRRCHPPPTGRPYACASVSVRVSVRASSLRAVLSRTIPKPRGAQREPGSEAARQRDGSSASASGSATGAAACARVSARPRPRVMLSD</sequence>
<gene>
    <name evidence="2" type="ORF">DAKH74_008170</name>
</gene>
<evidence type="ECO:0000313" key="3">
    <source>
        <dbReference type="Proteomes" id="UP001377567"/>
    </source>
</evidence>
<comment type="caution">
    <text evidence="2">The sequence shown here is derived from an EMBL/GenBank/DDBJ whole genome shotgun (WGS) entry which is preliminary data.</text>
</comment>
<evidence type="ECO:0000313" key="2">
    <source>
        <dbReference type="EMBL" id="GMM54201.1"/>
    </source>
</evidence>
<feature type="region of interest" description="Disordered" evidence="1">
    <location>
        <begin position="17"/>
        <end position="78"/>
    </location>
</feature>
<reference evidence="2 3" key="1">
    <citation type="journal article" date="2023" name="Elife">
        <title>Identification of key yeast species and microbe-microbe interactions impacting larval growth of Drosophila in the wild.</title>
        <authorList>
            <person name="Mure A."/>
            <person name="Sugiura Y."/>
            <person name="Maeda R."/>
            <person name="Honda K."/>
            <person name="Sakurai N."/>
            <person name="Takahashi Y."/>
            <person name="Watada M."/>
            <person name="Katoh T."/>
            <person name="Gotoh A."/>
            <person name="Gotoh Y."/>
            <person name="Taniguchi I."/>
            <person name="Nakamura K."/>
            <person name="Hayashi T."/>
            <person name="Katayama T."/>
            <person name="Uemura T."/>
            <person name="Hattori Y."/>
        </authorList>
    </citation>
    <scope>NUCLEOTIDE SEQUENCE [LARGE SCALE GENOMIC DNA]</scope>
    <source>
        <strain evidence="2 3">KH-74</strain>
    </source>
</reference>
<keyword evidence="3" id="KW-1185">Reference proteome</keyword>
<evidence type="ECO:0000256" key="1">
    <source>
        <dbReference type="SAM" id="MobiDB-lite"/>
    </source>
</evidence>
<feature type="compositionally biased region" description="Low complexity" evidence="1">
    <location>
        <begin position="121"/>
        <end position="142"/>
    </location>
</feature>
<dbReference type="EMBL" id="BTGD01000001">
    <property type="protein sequence ID" value="GMM54201.1"/>
    <property type="molecule type" value="Genomic_DNA"/>
</dbReference>
<dbReference type="Proteomes" id="UP001377567">
    <property type="component" value="Unassembled WGS sequence"/>
</dbReference>
<name>A0AAV5RSP3_MAUHU</name>
<accession>A0AAV5RSP3</accession>